<proteinExistence type="predicted"/>
<evidence type="ECO:0000313" key="2">
    <source>
        <dbReference type="Proteomes" id="UP000006882"/>
    </source>
</evidence>
<evidence type="ECO:0000313" key="1">
    <source>
        <dbReference type="EMBL" id="ONI00401.1"/>
    </source>
</evidence>
<reference evidence="1 2" key="1">
    <citation type="journal article" date="2013" name="Nat. Genet.">
        <title>The high-quality draft genome of peach (Prunus persica) identifies unique patterns of genetic diversity, domestication and genome evolution.</title>
        <authorList>
            <consortium name="International Peach Genome Initiative"/>
            <person name="Verde I."/>
            <person name="Abbott A.G."/>
            <person name="Scalabrin S."/>
            <person name="Jung S."/>
            <person name="Shu S."/>
            <person name="Marroni F."/>
            <person name="Zhebentyayeva T."/>
            <person name="Dettori M.T."/>
            <person name="Grimwood J."/>
            <person name="Cattonaro F."/>
            <person name="Zuccolo A."/>
            <person name="Rossini L."/>
            <person name="Jenkins J."/>
            <person name="Vendramin E."/>
            <person name="Meisel L.A."/>
            <person name="Decroocq V."/>
            <person name="Sosinski B."/>
            <person name="Prochnik S."/>
            <person name="Mitros T."/>
            <person name="Policriti A."/>
            <person name="Cipriani G."/>
            <person name="Dondini L."/>
            <person name="Ficklin S."/>
            <person name="Goodstein D.M."/>
            <person name="Xuan P."/>
            <person name="Del Fabbro C."/>
            <person name="Aramini V."/>
            <person name="Copetti D."/>
            <person name="Gonzalez S."/>
            <person name="Horner D.S."/>
            <person name="Falchi R."/>
            <person name="Lucas S."/>
            <person name="Mica E."/>
            <person name="Maldonado J."/>
            <person name="Lazzari B."/>
            <person name="Bielenberg D."/>
            <person name="Pirona R."/>
            <person name="Miculan M."/>
            <person name="Barakat A."/>
            <person name="Testolin R."/>
            <person name="Stella A."/>
            <person name="Tartarini S."/>
            <person name="Tonutti P."/>
            <person name="Arus P."/>
            <person name="Orellana A."/>
            <person name="Wells C."/>
            <person name="Main D."/>
            <person name="Vizzotto G."/>
            <person name="Silva H."/>
            <person name="Salamini F."/>
            <person name="Schmutz J."/>
            <person name="Morgante M."/>
            <person name="Rokhsar D.S."/>
        </authorList>
    </citation>
    <scope>NUCLEOTIDE SEQUENCE [LARGE SCALE GENOMIC DNA]</scope>
    <source>
        <strain evidence="2">cv. Nemared</strain>
    </source>
</reference>
<dbReference type="Gramene" id="ONI00401">
    <property type="protein sequence ID" value="ONI00401"/>
    <property type="gene ID" value="PRUPE_6G087000"/>
</dbReference>
<protein>
    <submittedName>
        <fullName evidence="1">Uncharacterized protein</fullName>
    </submittedName>
</protein>
<keyword evidence="2" id="KW-1185">Reference proteome</keyword>
<sequence length="69" mass="7930">MVKSAHLWRVGGGVYERESKKRGKNLRPNLSYNCHITSCCPLYQMHCELMNPFFICFSSFLFIGLCGPL</sequence>
<dbReference type="Proteomes" id="UP000006882">
    <property type="component" value="Chromosome G6"/>
</dbReference>
<organism evidence="1 2">
    <name type="scientific">Prunus persica</name>
    <name type="common">Peach</name>
    <name type="synonym">Amygdalus persica</name>
    <dbReference type="NCBI Taxonomy" id="3760"/>
    <lineage>
        <taxon>Eukaryota</taxon>
        <taxon>Viridiplantae</taxon>
        <taxon>Streptophyta</taxon>
        <taxon>Embryophyta</taxon>
        <taxon>Tracheophyta</taxon>
        <taxon>Spermatophyta</taxon>
        <taxon>Magnoliopsida</taxon>
        <taxon>eudicotyledons</taxon>
        <taxon>Gunneridae</taxon>
        <taxon>Pentapetalae</taxon>
        <taxon>rosids</taxon>
        <taxon>fabids</taxon>
        <taxon>Rosales</taxon>
        <taxon>Rosaceae</taxon>
        <taxon>Amygdaloideae</taxon>
        <taxon>Amygdaleae</taxon>
        <taxon>Prunus</taxon>
    </lineage>
</organism>
<dbReference type="AlphaFoldDB" id="A0A251NM48"/>
<gene>
    <name evidence="1" type="ORF">PRUPE_6G087000</name>
</gene>
<accession>A0A251NM48</accession>
<dbReference type="EMBL" id="CM007656">
    <property type="protein sequence ID" value="ONI00401.1"/>
    <property type="molecule type" value="Genomic_DNA"/>
</dbReference>
<name>A0A251NM48_PRUPE</name>